<dbReference type="InterPro" id="IPR003423">
    <property type="entry name" value="OMP_efflux"/>
</dbReference>
<organism evidence="4 5">
    <name type="scientific">Acetobacter oeni</name>
    <dbReference type="NCBI Taxonomy" id="304077"/>
    <lineage>
        <taxon>Bacteria</taxon>
        <taxon>Pseudomonadati</taxon>
        <taxon>Pseudomonadota</taxon>
        <taxon>Alphaproteobacteria</taxon>
        <taxon>Acetobacterales</taxon>
        <taxon>Acetobacteraceae</taxon>
        <taxon>Acetobacter</taxon>
    </lineage>
</organism>
<dbReference type="PANTHER" id="PTHR30203:SF33">
    <property type="entry name" value="BLR4455 PROTEIN"/>
    <property type="match status" value="1"/>
</dbReference>
<comment type="caution">
    <text evidence="4">The sequence shown here is derived from an EMBL/GenBank/DDBJ whole genome shotgun (WGS) entry which is preliminary data.</text>
</comment>
<reference evidence="4 5" key="1">
    <citation type="submission" date="2019-07" db="EMBL/GenBank/DDBJ databases">
        <title>Whole genome shotgun sequence of Acetobacter oeni NBRC 105207.</title>
        <authorList>
            <person name="Hosoyama A."/>
            <person name="Uohara A."/>
            <person name="Ohji S."/>
            <person name="Ichikawa N."/>
        </authorList>
    </citation>
    <scope>NUCLEOTIDE SEQUENCE [LARGE SCALE GENOMIC DNA]</scope>
    <source>
        <strain evidence="4 5">NBRC 105207</strain>
    </source>
</reference>
<evidence type="ECO:0000256" key="3">
    <source>
        <dbReference type="SAM" id="MobiDB-lite"/>
    </source>
</evidence>
<comment type="subcellular location">
    <subcellularLocation>
        <location evidence="2">Cell membrane</location>
        <topology evidence="2">Lipid-anchor</topology>
    </subcellularLocation>
</comment>
<comment type="similarity">
    <text evidence="1 2">Belongs to the outer membrane factor (OMF) (TC 1.B.17) family.</text>
</comment>
<evidence type="ECO:0000313" key="5">
    <source>
        <dbReference type="Proteomes" id="UP000321746"/>
    </source>
</evidence>
<keyword evidence="2" id="KW-0449">Lipoprotein</keyword>
<name>A0A511XIG3_9PROT</name>
<dbReference type="Proteomes" id="UP000321746">
    <property type="component" value="Unassembled WGS sequence"/>
</dbReference>
<feature type="region of interest" description="Disordered" evidence="3">
    <location>
        <begin position="496"/>
        <end position="535"/>
    </location>
</feature>
<dbReference type="EMBL" id="BJYG01000008">
    <property type="protein sequence ID" value="GEN62701.1"/>
    <property type="molecule type" value="Genomic_DNA"/>
</dbReference>
<keyword evidence="2" id="KW-1134">Transmembrane beta strand</keyword>
<keyword evidence="2" id="KW-0812">Transmembrane</keyword>
<sequence>MTLHRVAGRQGGRMVAAAVGLTGMLSLSGCDLAPAYQAPHFIVPDSWSGQEPFAKATPADTQLPADWWRLFGDPELDALEEKAIAQNADLQAAAERFTQARSLVMKARADLLPHFGMAFGASDNKQSADALFRYKGAITQTDEFYGGLASWEPDFWSEIRNQVRMSKYAAQEKAADFAGARLSIEADLASDYVALRGYDAQEAIYRRSIAYFQKAVDMTHTQLVNQAAPKLDLARAQNQLYITQAAELDLRAQREVTEHAIAILTNTAPESFHIEPRDDFSFRDITVPGGMPSELLQRRPDIASAERVMAQANRSIGVARAAFYPHISLNADGGFHANGFDLAKLANSMWSYGATASMPIFEGGLRRASLQYSWSAYRETRDDYRSTVLSAFREVEDELSRTRLLRAEDARLKQAVGTALDMQDMTMTLYKGGLSDYLGAIVAQEAALDSRITEVQVAARSVQATVALIRALGGGWTQTQLPTPDQTMTFSPLQYGGIDTPKPSGGIESQNPEQFENLVTGTSSPGIQTNRTTQP</sequence>
<dbReference type="PROSITE" id="PS51257">
    <property type="entry name" value="PROKAR_LIPOPROTEIN"/>
    <property type="match status" value="1"/>
</dbReference>
<dbReference type="GO" id="GO:0015562">
    <property type="term" value="F:efflux transmembrane transporter activity"/>
    <property type="evidence" value="ECO:0007669"/>
    <property type="project" value="InterPro"/>
</dbReference>
<dbReference type="GO" id="GO:0005886">
    <property type="term" value="C:plasma membrane"/>
    <property type="evidence" value="ECO:0007669"/>
    <property type="project" value="UniProtKB-SubCell"/>
</dbReference>
<keyword evidence="2" id="KW-0564">Palmitate</keyword>
<dbReference type="SUPFAM" id="SSF56954">
    <property type="entry name" value="Outer membrane efflux proteins (OEP)"/>
    <property type="match status" value="1"/>
</dbReference>
<protein>
    <submittedName>
        <fullName evidence="4">RND transporter</fullName>
    </submittedName>
</protein>
<feature type="compositionally biased region" description="Polar residues" evidence="3">
    <location>
        <begin position="507"/>
        <end position="535"/>
    </location>
</feature>
<dbReference type="Gene3D" id="2.20.200.10">
    <property type="entry name" value="Outer membrane efflux proteins (OEP)"/>
    <property type="match status" value="1"/>
</dbReference>
<keyword evidence="5" id="KW-1185">Reference proteome</keyword>
<gene>
    <name evidence="4" type="primary">oprM</name>
    <name evidence="4" type="ORF">AOE01nite_09250</name>
</gene>
<dbReference type="AlphaFoldDB" id="A0A511XIG3"/>
<evidence type="ECO:0000256" key="2">
    <source>
        <dbReference type="RuleBase" id="RU362097"/>
    </source>
</evidence>
<dbReference type="InterPro" id="IPR010131">
    <property type="entry name" value="MdtP/NodT-like"/>
</dbReference>
<dbReference type="Pfam" id="PF02321">
    <property type="entry name" value="OEP"/>
    <property type="match status" value="2"/>
</dbReference>
<dbReference type="NCBIfam" id="TIGR01845">
    <property type="entry name" value="outer_NodT"/>
    <property type="match status" value="1"/>
</dbReference>
<dbReference type="PANTHER" id="PTHR30203">
    <property type="entry name" value="OUTER MEMBRANE CATION EFFLUX PROTEIN"/>
    <property type="match status" value="1"/>
</dbReference>
<accession>A0A511XIG3</accession>
<dbReference type="Gene3D" id="1.20.1600.10">
    <property type="entry name" value="Outer membrane efflux proteins (OEP)"/>
    <property type="match status" value="1"/>
</dbReference>
<evidence type="ECO:0000313" key="4">
    <source>
        <dbReference type="EMBL" id="GEN62701.1"/>
    </source>
</evidence>
<evidence type="ECO:0000256" key="1">
    <source>
        <dbReference type="ARBA" id="ARBA00007613"/>
    </source>
</evidence>
<proteinExistence type="inferred from homology"/>
<keyword evidence="2" id="KW-0472">Membrane</keyword>